<dbReference type="Proteomes" id="UP000776700">
    <property type="component" value="Unassembled WGS sequence"/>
</dbReference>
<name>A0A921MZ18_9FIRM</name>
<evidence type="ECO:0000313" key="1">
    <source>
        <dbReference type="EMBL" id="HJG95587.1"/>
    </source>
</evidence>
<accession>A0A921MZ18</accession>
<proteinExistence type="predicted"/>
<protein>
    <submittedName>
        <fullName evidence="1">Uncharacterized protein</fullName>
    </submittedName>
</protein>
<gene>
    <name evidence="1" type="ORF">K8V90_00615</name>
</gene>
<reference evidence="1" key="2">
    <citation type="submission" date="2021-09" db="EMBL/GenBank/DDBJ databases">
        <authorList>
            <person name="Gilroy R."/>
        </authorList>
    </citation>
    <scope>NUCLEOTIDE SEQUENCE</scope>
    <source>
        <strain evidence="1">1277</strain>
    </source>
</reference>
<feature type="non-terminal residue" evidence="1">
    <location>
        <position position="1"/>
    </location>
</feature>
<dbReference type="AlphaFoldDB" id="A0A921MZ18"/>
<comment type="caution">
    <text evidence="1">The sequence shown here is derived from an EMBL/GenBank/DDBJ whole genome shotgun (WGS) entry which is preliminary data.</text>
</comment>
<evidence type="ECO:0000313" key="2">
    <source>
        <dbReference type="Proteomes" id="UP000776700"/>
    </source>
</evidence>
<organism evidence="1 2">
    <name type="scientific">Romboutsia timonensis</name>
    <dbReference type="NCBI Taxonomy" id="1776391"/>
    <lineage>
        <taxon>Bacteria</taxon>
        <taxon>Bacillati</taxon>
        <taxon>Bacillota</taxon>
        <taxon>Clostridia</taxon>
        <taxon>Peptostreptococcales</taxon>
        <taxon>Peptostreptococcaceae</taxon>
        <taxon>Romboutsia</taxon>
    </lineage>
</organism>
<sequence length="67" mass="7734">HSTEYRNNIEINEQPKTTTNNWVIYENSGENYIILNIKTNEQVTEVYDEGGQKFLSAQEAVDALNNK</sequence>
<reference evidence="1" key="1">
    <citation type="journal article" date="2021" name="PeerJ">
        <title>Extensive microbial diversity within the chicken gut microbiome revealed by metagenomics and culture.</title>
        <authorList>
            <person name="Gilroy R."/>
            <person name="Ravi A."/>
            <person name="Getino M."/>
            <person name="Pursley I."/>
            <person name="Horton D.L."/>
            <person name="Alikhan N.F."/>
            <person name="Baker D."/>
            <person name="Gharbi K."/>
            <person name="Hall N."/>
            <person name="Watson M."/>
            <person name="Adriaenssens E.M."/>
            <person name="Foster-Nyarko E."/>
            <person name="Jarju S."/>
            <person name="Secka A."/>
            <person name="Antonio M."/>
            <person name="Oren A."/>
            <person name="Chaudhuri R.R."/>
            <person name="La Ragione R."/>
            <person name="Hildebrand F."/>
            <person name="Pallen M.J."/>
        </authorList>
    </citation>
    <scope>NUCLEOTIDE SEQUENCE</scope>
    <source>
        <strain evidence="1">1277</strain>
    </source>
</reference>
<dbReference type="EMBL" id="DYUB01000021">
    <property type="protein sequence ID" value="HJG95587.1"/>
    <property type="molecule type" value="Genomic_DNA"/>
</dbReference>